<evidence type="ECO:0000256" key="2">
    <source>
        <dbReference type="ARBA" id="ARBA00023015"/>
    </source>
</evidence>
<reference evidence="7" key="1">
    <citation type="submission" date="2021-12" db="EMBL/GenBank/DDBJ databases">
        <authorList>
            <person name="King R."/>
        </authorList>
    </citation>
    <scope>NUCLEOTIDE SEQUENCE</scope>
</reference>
<evidence type="ECO:0000313" key="7">
    <source>
        <dbReference type="EMBL" id="CAH0390326.1"/>
    </source>
</evidence>
<evidence type="ECO:0000259" key="6">
    <source>
        <dbReference type="Pfam" id="PF13837"/>
    </source>
</evidence>
<dbReference type="PANTHER" id="PTHR21654:SF84">
    <property type="entry name" value="SI:DKEY-66I24.7"/>
    <property type="match status" value="1"/>
</dbReference>
<feature type="domain" description="Myb/SANT-like DNA-binding" evidence="6">
    <location>
        <begin position="464"/>
        <end position="551"/>
    </location>
</feature>
<comment type="subcellular location">
    <subcellularLocation>
        <location evidence="1">Nucleus</location>
    </subcellularLocation>
</comment>
<keyword evidence="4" id="KW-0804">Transcription</keyword>
<accession>A0A9P0AGY8</accession>
<dbReference type="Gene3D" id="1.10.10.60">
    <property type="entry name" value="Homeodomain-like"/>
    <property type="match status" value="2"/>
</dbReference>
<feature type="domain" description="Myb/SANT-like DNA-binding" evidence="6">
    <location>
        <begin position="149"/>
        <end position="237"/>
    </location>
</feature>
<evidence type="ECO:0000256" key="1">
    <source>
        <dbReference type="ARBA" id="ARBA00004123"/>
    </source>
</evidence>
<organism evidence="7 8">
    <name type="scientific">Bemisia tabaci</name>
    <name type="common">Sweetpotato whitefly</name>
    <name type="synonym">Aleurodes tabaci</name>
    <dbReference type="NCBI Taxonomy" id="7038"/>
    <lineage>
        <taxon>Eukaryota</taxon>
        <taxon>Metazoa</taxon>
        <taxon>Ecdysozoa</taxon>
        <taxon>Arthropoda</taxon>
        <taxon>Hexapoda</taxon>
        <taxon>Insecta</taxon>
        <taxon>Pterygota</taxon>
        <taxon>Neoptera</taxon>
        <taxon>Paraneoptera</taxon>
        <taxon>Hemiptera</taxon>
        <taxon>Sternorrhyncha</taxon>
        <taxon>Aleyrodoidea</taxon>
        <taxon>Aleyrodidae</taxon>
        <taxon>Aleyrodinae</taxon>
        <taxon>Bemisia</taxon>
    </lineage>
</organism>
<dbReference type="PANTHER" id="PTHR21654">
    <property type="entry name" value="FI21293P1"/>
    <property type="match status" value="1"/>
</dbReference>
<gene>
    <name evidence="7" type="ORF">BEMITA_LOCUS9059</name>
</gene>
<dbReference type="KEGG" id="btab:109037485"/>
<dbReference type="AlphaFoldDB" id="A0A9P0AGY8"/>
<proteinExistence type="predicted"/>
<evidence type="ECO:0000256" key="4">
    <source>
        <dbReference type="ARBA" id="ARBA00023163"/>
    </source>
</evidence>
<evidence type="ECO:0000256" key="5">
    <source>
        <dbReference type="ARBA" id="ARBA00023242"/>
    </source>
</evidence>
<keyword evidence="3" id="KW-0238">DNA-binding</keyword>
<keyword evidence="8" id="KW-1185">Reference proteome</keyword>
<feature type="domain" description="Myb/SANT-like DNA-binding" evidence="6">
    <location>
        <begin position="310"/>
        <end position="397"/>
    </location>
</feature>
<name>A0A9P0AGY8_BEMTA</name>
<dbReference type="GO" id="GO:0010468">
    <property type="term" value="P:regulation of gene expression"/>
    <property type="evidence" value="ECO:0007669"/>
    <property type="project" value="UniProtKB-ARBA"/>
</dbReference>
<sequence length="716" mass="81906">MASSEPAVLLQEARDLSSQTLIKVNDVQVIFNTDLKTALKLDDDDVMKSYVEAVAKANLLASQNITSDTEFITIERLETIDPEEPVVAVDLATTVTDGVEELSCSITTGDEDGGDVDALQYYETEIDRDATDLDLTDLDLENLDFQTESAWTSSTINLLISLRGELNQRFLSGKKKFVLWEIIARNINKIKGTSFTGKGCDDKWRNMVHTYRKNLLKCKIHGVQSVKWEFFHHMHQILNPHSKLDFSHMVAHLKFNLADVTSKVDRALLSEDLDESNLMDINDSVVAITEAEDDGSAFAAANENKTEKKEWTTEVYLMFFILKHKYSKVMKEPRMKFKVYAEIANKMNDEFGTDLTAKRIDDRWRNWVQTYESNLAKLNSQGIEAVKWKYFAIMDELHGSQAKEILGDTPRPGEYLVKLFKTGTWRIKRKSDSLGVNGVDGSGEEPVENMDVDIDSFELSPASTNWRDDTVKQLIFIRCQMEKRFNQKGDKIGQLWEIVAERLSQATNQTFTAKECDDKWRNLLGTYRRNLVRAKKYGTPVKWNYFWMLRKYLGYSALHRKKYTHVPSYLQKHIKKETKPEKYVIVGLDDYPENNTDPKPIENSKDSDENFSVGDDISNIDFEDDFDLEFNPPGWFANFSETVEKGFQNLEQKVTSLQESLDSIRQVQVEHSNILQIILEKLDPTRVTTASVSEQGEHLEGVDEGVAELVAETVAE</sequence>
<dbReference type="Proteomes" id="UP001152759">
    <property type="component" value="Chromosome 5"/>
</dbReference>
<keyword evidence="2" id="KW-0805">Transcription regulation</keyword>
<evidence type="ECO:0000256" key="3">
    <source>
        <dbReference type="ARBA" id="ARBA00023125"/>
    </source>
</evidence>
<dbReference type="Pfam" id="PF13837">
    <property type="entry name" value="Myb_DNA-bind_4"/>
    <property type="match status" value="3"/>
</dbReference>
<keyword evidence="5" id="KW-0539">Nucleus</keyword>
<evidence type="ECO:0000313" key="8">
    <source>
        <dbReference type="Proteomes" id="UP001152759"/>
    </source>
</evidence>
<protein>
    <recommendedName>
        <fullName evidence="6">Myb/SANT-like DNA-binding domain-containing protein</fullName>
    </recommendedName>
</protein>
<dbReference type="GO" id="GO:0003677">
    <property type="term" value="F:DNA binding"/>
    <property type="evidence" value="ECO:0007669"/>
    <property type="project" value="UniProtKB-KW"/>
</dbReference>
<dbReference type="GO" id="GO:0005634">
    <property type="term" value="C:nucleus"/>
    <property type="evidence" value="ECO:0007669"/>
    <property type="project" value="UniProtKB-SubCell"/>
</dbReference>
<dbReference type="EMBL" id="OU963866">
    <property type="protein sequence ID" value="CAH0390326.1"/>
    <property type="molecule type" value="Genomic_DNA"/>
</dbReference>
<dbReference type="InterPro" id="IPR044822">
    <property type="entry name" value="Myb_DNA-bind_4"/>
</dbReference>